<dbReference type="Gene3D" id="1.10.443.10">
    <property type="entry name" value="Intergrase catalytic core"/>
    <property type="match status" value="1"/>
</dbReference>
<dbReference type="InterPro" id="IPR010998">
    <property type="entry name" value="Integrase_recombinase_N"/>
</dbReference>
<dbReference type="Proteomes" id="UP000217211">
    <property type="component" value="Chromosome"/>
</dbReference>
<keyword evidence="3" id="KW-0238">DNA-binding</keyword>
<dbReference type="PANTHER" id="PTHR30629:SF2">
    <property type="entry name" value="PROPHAGE INTEGRASE INTS-RELATED"/>
    <property type="match status" value="1"/>
</dbReference>
<keyword evidence="2" id="KW-0229">DNA integration</keyword>
<evidence type="ECO:0000256" key="1">
    <source>
        <dbReference type="ARBA" id="ARBA00008857"/>
    </source>
</evidence>
<dbReference type="RefSeq" id="WP_034858845.1">
    <property type="nucleotide sequence ID" value="NZ_AJQT01000110.1"/>
</dbReference>
<dbReference type="GO" id="GO:0003677">
    <property type="term" value="F:DNA binding"/>
    <property type="evidence" value="ECO:0007669"/>
    <property type="project" value="UniProtKB-KW"/>
</dbReference>
<dbReference type="GO" id="GO:0006310">
    <property type="term" value="P:DNA recombination"/>
    <property type="evidence" value="ECO:0007669"/>
    <property type="project" value="UniProtKB-KW"/>
</dbReference>
<dbReference type="OrthoDB" id="7615137at2"/>
<keyword evidence="6" id="KW-1185">Reference proteome</keyword>
<evidence type="ECO:0000256" key="2">
    <source>
        <dbReference type="ARBA" id="ARBA00022908"/>
    </source>
</evidence>
<dbReference type="PANTHER" id="PTHR30629">
    <property type="entry name" value="PROPHAGE INTEGRASE"/>
    <property type="match status" value="1"/>
</dbReference>
<dbReference type="InterPro" id="IPR011010">
    <property type="entry name" value="DNA_brk_join_enz"/>
</dbReference>
<sequence>MTVKTYTFAATVRIYIEQFPTRRHNRSADQDARFHERYLLDPASNPILEKPIADVTDGELMRFLFSLRGRPALARSCTQKIRAFFVWAMQPERREVFGLRSNPALYILPRYIAGPIRPRDRHLDDEELHAYLAAAETLEPPQRALAEALALTGQLPSKLGRMRWTELDLGRKIWRAPKEGAHPVVIALSDVFASRLADMRANLPADAGDFVFSATQGRTPLVHLERMRSALGRRMSSSLGHTPDSPTPTWLWMDLRRTVINMLLEDGSLPFHDALRAVGSNAPDLRAPKWRWVAPPRCDTKTIRDALDRHAAALDEIMRKGPGGSGSASHSAA</sequence>
<keyword evidence="4" id="KW-0233">DNA recombination</keyword>
<dbReference type="AlphaFoldDB" id="A0A249PA37"/>
<dbReference type="GO" id="GO:0015074">
    <property type="term" value="P:DNA integration"/>
    <property type="evidence" value="ECO:0007669"/>
    <property type="project" value="UniProtKB-KW"/>
</dbReference>
<dbReference type="Gene3D" id="1.10.150.130">
    <property type="match status" value="1"/>
</dbReference>
<dbReference type="InterPro" id="IPR013762">
    <property type="entry name" value="Integrase-like_cat_sf"/>
</dbReference>
<proteinExistence type="inferred from homology"/>
<dbReference type="SUPFAM" id="SSF56349">
    <property type="entry name" value="DNA breaking-rejoining enzymes"/>
    <property type="match status" value="1"/>
</dbReference>
<dbReference type="STRING" id="716928.GCA_000261485_04880"/>
<accession>A0A249PA37</accession>
<evidence type="ECO:0000313" key="6">
    <source>
        <dbReference type="Proteomes" id="UP000217211"/>
    </source>
</evidence>
<dbReference type="KEGG" id="esj:SJ05684_c11560"/>
<evidence type="ECO:0000256" key="4">
    <source>
        <dbReference type="ARBA" id="ARBA00023172"/>
    </source>
</evidence>
<protein>
    <submittedName>
        <fullName evidence="5">Uncharacterized protein</fullName>
    </submittedName>
</protein>
<reference evidence="5 6" key="1">
    <citation type="submission" date="2017-08" db="EMBL/GenBank/DDBJ databases">
        <title>Multipartite genome sequences of Sinorhizobium species nodulating soybeans.</title>
        <authorList>
            <person name="Tian C.F."/>
        </authorList>
    </citation>
    <scope>NUCLEOTIDE SEQUENCE [LARGE SCALE GENOMIC DNA]</scope>
    <source>
        <strain evidence="5 6">CCBAU 05684</strain>
    </source>
</reference>
<gene>
    <name evidence="5" type="ORF">SJ05684_c11560</name>
</gene>
<dbReference type="eggNOG" id="COG0582">
    <property type="taxonomic scope" value="Bacteria"/>
</dbReference>
<organism evidence="5 6">
    <name type="scientific">Sinorhizobium sojae CCBAU 05684</name>
    <dbReference type="NCBI Taxonomy" id="716928"/>
    <lineage>
        <taxon>Bacteria</taxon>
        <taxon>Pseudomonadati</taxon>
        <taxon>Pseudomonadota</taxon>
        <taxon>Alphaproteobacteria</taxon>
        <taxon>Hyphomicrobiales</taxon>
        <taxon>Rhizobiaceae</taxon>
        <taxon>Sinorhizobium/Ensifer group</taxon>
        <taxon>Sinorhizobium</taxon>
    </lineage>
</organism>
<evidence type="ECO:0000256" key="3">
    <source>
        <dbReference type="ARBA" id="ARBA00023125"/>
    </source>
</evidence>
<comment type="similarity">
    <text evidence="1">Belongs to the 'phage' integrase family.</text>
</comment>
<evidence type="ECO:0000313" key="5">
    <source>
        <dbReference type="EMBL" id="ASY62612.1"/>
    </source>
</evidence>
<dbReference type="EMBL" id="CP023067">
    <property type="protein sequence ID" value="ASY62612.1"/>
    <property type="molecule type" value="Genomic_DNA"/>
</dbReference>
<dbReference type="InterPro" id="IPR050808">
    <property type="entry name" value="Phage_Integrase"/>
</dbReference>
<name>A0A249PA37_9HYPH</name>